<evidence type="ECO:0000313" key="1">
    <source>
        <dbReference type="EMBL" id="QJI04885.1"/>
    </source>
</evidence>
<dbReference type="AlphaFoldDB" id="A0A6M3Y3R6"/>
<dbReference type="Pfam" id="PF23812">
    <property type="entry name" value="Phage_TAC_18"/>
    <property type="match status" value="1"/>
</dbReference>
<dbReference type="InterPro" id="IPR056919">
    <property type="entry name" value="Phage_TAC_18"/>
</dbReference>
<proteinExistence type="predicted"/>
<reference evidence="1" key="1">
    <citation type="submission" date="2020-03" db="EMBL/GenBank/DDBJ databases">
        <title>The deep terrestrial virosphere.</title>
        <authorList>
            <person name="Holmfeldt K."/>
            <person name="Nilsson E."/>
            <person name="Simone D."/>
            <person name="Lopez-Fernandez M."/>
            <person name="Wu X."/>
            <person name="de Brujin I."/>
            <person name="Lundin D."/>
            <person name="Andersson A."/>
            <person name="Bertilsson S."/>
            <person name="Dopson M."/>
        </authorList>
    </citation>
    <scope>NUCLEOTIDE SEQUENCE</scope>
    <source>
        <strain evidence="1">MM415A00124</strain>
    </source>
</reference>
<sequence>MPPLPPSASHLWFALVDLQATRDRGMAVGPITWAEINAYEAATCATLSAWDKRLIRRCDDAYEAVRLGVKSKPTNVADIKASLRAAIAARNAKAAKGAPK</sequence>
<gene>
    <name evidence="1" type="ORF">MM415A00124_0060</name>
</gene>
<accession>A0A6M3Y3R6</accession>
<protein>
    <submittedName>
        <fullName evidence="1">Uncharacterized protein</fullName>
    </submittedName>
</protein>
<organism evidence="1">
    <name type="scientific">viral metagenome</name>
    <dbReference type="NCBI Taxonomy" id="1070528"/>
    <lineage>
        <taxon>unclassified sequences</taxon>
        <taxon>metagenomes</taxon>
        <taxon>organismal metagenomes</taxon>
    </lineage>
</organism>
<dbReference type="EMBL" id="MT145191">
    <property type="protein sequence ID" value="QJI04885.1"/>
    <property type="molecule type" value="Genomic_DNA"/>
</dbReference>
<name>A0A6M3Y3R6_9ZZZZ</name>